<protein>
    <recommendedName>
        <fullName evidence="4">DUF1430 domain-containing protein</fullName>
    </recommendedName>
</protein>
<evidence type="ECO:0000313" key="3">
    <source>
        <dbReference type="Proteomes" id="UP000269410"/>
    </source>
</evidence>
<feature type="non-terminal residue" evidence="2">
    <location>
        <position position="1"/>
    </location>
</feature>
<organism evidence="2 3">
    <name type="scientific">Candidatus Dojkabacteria bacterium</name>
    <dbReference type="NCBI Taxonomy" id="2099670"/>
    <lineage>
        <taxon>Bacteria</taxon>
        <taxon>Candidatus Dojkabacteria</taxon>
    </lineage>
</organism>
<gene>
    <name evidence="2" type="ORF">D6810_02090</name>
</gene>
<dbReference type="Proteomes" id="UP000269410">
    <property type="component" value="Unassembled WGS sequence"/>
</dbReference>
<evidence type="ECO:0000313" key="2">
    <source>
        <dbReference type="EMBL" id="RMD77059.1"/>
    </source>
</evidence>
<comment type="caution">
    <text evidence="2">The sequence shown here is derived from an EMBL/GenBank/DDBJ whole genome shotgun (WGS) entry which is preliminary data.</text>
</comment>
<keyword evidence="1" id="KW-1133">Transmembrane helix</keyword>
<reference evidence="2 3" key="1">
    <citation type="submission" date="2018-10" db="EMBL/GenBank/DDBJ databases">
        <title>Thermophilic Lithotrophy and Phototrophy in an Intertidal, Iron-rich, Geothermal Spring.</title>
        <authorList>
            <person name="Ward L.M."/>
            <person name="Idei A."/>
            <person name="Nakagawa M."/>
            <person name="Ueno Y."/>
            <person name="Fischer W."/>
            <person name="Mcglynn S.E."/>
        </authorList>
    </citation>
    <scope>NUCLEOTIDE SEQUENCE [LARGE SCALE GENOMIC DNA]</scope>
    <source>
        <strain evidence="2">J137</strain>
    </source>
</reference>
<feature type="transmembrane region" description="Helical" evidence="1">
    <location>
        <begin position="49"/>
        <end position="65"/>
    </location>
</feature>
<feature type="transmembrane region" description="Helical" evidence="1">
    <location>
        <begin position="6"/>
        <end position="28"/>
    </location>
</feature>
<sequence>YVSSTYLIFLFSLSLGVSLLFFSLHAVIDKYLFKKFFEQPNFIMALRRSLFLLTVILLYFANRVYPIQTQVNLSLLAVVFLLEIFFILGSRQKINLYKGFSDNETGEEINRVRVE</sequence>
<dbReference type="EMBL" id="RFKV01000069">
    <property type="protein sequence ID" value="RMD77059.1"/>
    <property type="molecule type" value="Genomic_DNA"/>
</dbReference>
<evidence type="ECO:0008006" key="4">
    <source>
        <dbReference type="Google" id="ProtNLM"/>
    </source>
</evidence>
<dbReference type="AlphaFoldDB" id="A0A3M0YYA0"/>
<feature type="transmembrane region" description="Helical" evidence="1">
    <location>
        <begin position="71"/>
        <end position="88"/>
    </location>
</feature>
<keyword evidence="1" id="KW-0472">Membrane</keyword>
<accession>A0A3M0YYA0</accession>
<keyword evidence="1" id="KW-0812">Transmembrane</keyword>
<name>A0A3M0YYA0_9BACT</name>
<evidence type="ECO:0000256" key="1">
    <source>
        <dbReference type="SAM" id="Phobius"/>
    </source>
</evidence>
<proteinExistence type="predicted"/>